<keyword evidence="3" id="KW-1185">Reference proteome</keyword>
<dbReference type="Pfam" id="PF03797">
    <property type="entry name" value="Autotransporter"/>
    <property type="match status" value="1"/>
</dbReference>
<feature type="domain" description="Autotransporter" evidence="1">
    <location>
        <begin position="231"/>
        <end position="489"/>
    </location>
</feature>
<evidence type="ECO:0000313" key="3">
    <source>
        <dbReference type="Proteomes" id="UP000182958"/>
    </source>
</evidence>
<dbReference type="AlphaFoldDB" id="A0A1K1N612"/>
<dbReference type="Gene3D" id="2.40.128.130">
    <property type="entry name" value="Autotransporter beta-domain"/>
    <property type="match status" value="1"/>
</dbReference>
<dbReference type="InterPro" id="IPR006315">
    <property type="entry name" value="OM_autotransptr_brl_dom"/>
</dbReference>
<evidence type="ECO:0000259" key="1">
    <source>
        <dbReference type="PROSITE" id="PS51208"/>
    </source>
</evidence>
<dbReference type="NCBIfam" id="TIGR01414">
    <property type="entry name" value="autotrans_barl"/>
    <property type="match status" value="1"/>
</dbReference>
<dbReference type="EMBL" id="FPJA01000005">
    <property type="protein sequence ID" value="SFW30677.1"/>
    <property type="molecule type" value="Genomic_DNA"/>
</dbReference>
<dbReference type="GO" id="GO:0019867">
    <property type="term" value="C:outer membrane"/>
    <property type="evidence" value="ECO:0007669"/>
    <property type="project" value="InterPro"/>
</dbReference>
<protein>
    <submittedName>
        <fullName evidence="2">Outer membrane autotransporter barrel domain-containing protein</fullName>
    </submittedName>
</protein>
<dbReference type="SUPFAM" id="SSF103515">
    <property type="entry name" value="Autotransporter"/>
    <property type="match status" value="1"/>
</dbReference>
<accession>A0A1K1N612</accession>
<dbReference type="PROSITE" id="PS51208">
    <property type="entry name" value="AUTOTRANSPORTER"/>
    <property type="match status" value="1"/>
</dbReference>
<reference evidence="3" key="1">
    <citation type="submission" date="2016-11" db="EMBL/GenBank/DDBJ databases">
        <authorList>
            <person name="Varghese N."/>
            <person name="Submissions S."/>
        </authorList>
    </citation>
    <scope>NUCLEOTIDE SEQUENCE [LARGE SCALE GENOMIC DNA]</scope>
    <source>
        <strain evidence="3">C3</strain>
    </source>
</reference>
<sequence>MGDNSVALTEEELSVRESRRSRILRERRNRRKDGAGTVLCRRTRIKRARNQRRKGLLLSAAFMLGVGQLVDMSVASADVTITIPSGQPYPLSWFDPKIILKCSNTTAEFSVESADKVKINGVAWDGGSTTIFAGTDTYVVEATDGKTYQLTGIPDDSLWESFTITDITPISPTPSTTVTDDQQKSPVETRAASVTLLNIGSDFMATQGFEQAANAVALEMAQVQKEGGPEALKVGFTPFAAIGGANLRVNSGSHVDIKSWGINVGFAREVANAQGKLLFGPVVEYGSGSYDSYVNAVSASGNSSFYGLGMLARQQNNDGLYYEGSLRFGRAKSDYSSGGQNYDSSSNYLAGHLGLGKVFAVSKQNTLDTYLKYFYTHQNSDTVTFAGAPLAFDAVDSHRLRIGTRLTHHVNDKNNFYGGLAYQYEFGGDVRATYNGAATPSPSVKGGSGMLELGWQIKSSEKCTLDFNVTGWTGKQRGVTGQLGVNWKF</sequence>
<dbReference type="InterPro" id="IPR036709">
    <property type="entry name" value="Autotransporte_beta_dom_sf"/>
</dbReference>
<name>A0A1K1N612_SELRU</name>
<dbReference type="SMART" id="SM00869">
    <property type="entry name" value="Autotransporter"/>
    <property type="match status" value="1"/>
</dbReference>
<dbReference type="InterPro" id="IPR005546">
    <property type="entry name" value="Autotransporte_beta"/>
</dbReference>
<organism evidence="2 3">
    <name type="scientific">Selenomonas ruminantium</name>
    <dbReference type="NCBI Taxonomy" id="971"/>
    <lineage>
        <taxon>Bacteria</taxon>
        <taxon>Bacillati</taxon>
        <taxon>Bacillota</taxon>
        <taxon>Negativicutes</taxon>
        <taxon>Selenomonadales</taxon>
        <taxon>Selenomonadaceae</taxon>
        <taxon>Selenomonas</taxon>
    </lineage>
</organism>
<evidence type="ECO:0000313" key="2">
    <source>
        <dbReference type="EMBL" id="SFW30677.1"/>
    </source>
</evidence>
<dbReference type="Proteomes" id="UP000182958">
    <property type="component" value="Unassembled WGS sequence"/>
</dbReference>
<gene>
    <name evidence="2" type="ORF">SAMN02910323_1193</name>
</gene>
<proteinExistence type="predicted"/>